<dbReference type="OMA" id="TRPGNIF"/>
<dbReference type="OrthoDB" id="422206at2759"/>
<evidence type="ECO:0000313" key="7">
    <source>
        <dbReference type="Proteomes" id="UP000031668"/>
    </source>
</evidence>
<keyword evidence="4 5" id="KW-0472">Membrane</keyword>
<feature type="transmembrane region" description="Helical" evidence="5">
    <location>
        <begin position="332"/>
        <end position="355"/>
    </location>
</feature>
<dbReference type="GO" id="GO:0097037">
    <property type="term" value="P:heme export"/>
    <property type="evidence" value="ECO:0007669"/>
    <property type="project" value="TreeGrafter"/>
</dbReference>
<sequence>MIPEPDYRDGETITVSFGASAFKSDKRRWLVLLALSLGLLMNGELWMTFDTVKDQTKTFFNASDSSVQFFFTVFLTSYSIAAVPCVILPQVIGSTATLVFGCFFNLLASAFRCLVLFVIERNKKAALALALIGNGSGGVAMAFIFSIPTLISSIWFGDNERSISTSIPFMSNSFGVGLGYLDIFLIMGSSTDLKIIKHSFSRVFIFEVVICGATFLLSLAAGFVCRSSQINALGTNKTAISKTLSTKSLIKQTLMETCKVFKNPAAIYSLVAFTFNYGNYMILFVFLSDIVTHFVKNESSVTGYIGSAGVIIGGFNTLIAGIVMNKTRDKKILCGIIVNLILAVFLIVVIIVISLSAFNNVSAMILFITIISFCPVYMAVGTEILAQITHPIDPNLSSTPAFIFGNIFGAIMPLILALFAEYIRFYIIMGFCIVLYLLSAIFLVVISKKRRE</sequence>
<evidence type="ECO:0000256" key="4">
    <source>
        <dbReference type="ARBA" id="ARBA00023136"/>
    </source>
</evidence>
<evidence type="ECO:0000256" key="2">
    <source>
        <dbReference type="ARBA" id="ARBA00022692"/>
    </source>
</evidence>
<dbReference type="SUPFAM" id="SSF103473">
    <property type="entry name" value="MFS general substrate transporter"/>
    <property type="match status" value="1"/>
</dbReference>
<feature type="transmembrane region" description="Helical" evidence="5">
    <location>
        <begin position="69"/>
        <end position="89"/>
    </location>
</feature>
<dbReference type="GO" id="GO:0015232">
    <property type="term" value="F:heme transmembrane transporter activity"/>
    <property type="evidence" value="ECO:0007669"/>
    <property type="project" value="TreeGrafter"/>
</dbReference>
<keyword evidence="7" id="KW-1185">Reference proteome</keyword>
<dbReference type="InterPro" id="IPR011701">
    <property type="entry name" value="MFS"/>
</dbReference>
<dbReference type="GO" id="GO:0016020">
    <property type="term" value="C:membrane"/>
    <property type="evidence" value="ECO:0007669"/>
    <property type="project" value="UniProtKB-SubCell"/>
</dbReference>
<reference evidence="6 7" key="1">
    <citation type="journal article" date="2014" name="Genome Biol. Evol.">
        <title>The genome of the myxosporean Thelohanellus kitauei shows adaptations to nutrient acquisition within its fish host.</title>
        <authorList>
            <person name="Yang Y."/>
            <person name="Xiong J."/>
            <person name="Zhou Z."/>
            <person name="Huo F."/>
            <person name="Miao W."/>
            <person name="Ran C."/>
            <person name="Liu Y."/>
            <person name="Zhang J."/>
            <person name="Feng J."/>
            <person name="Wang M."/>
            <person name="Wang M."/>
            <person name="Wang L."/>
            <person name="Yao B."/>
        </authorList>
    </citation>
    <scope>NUCLEOTIDE SEQUENCE [LARGE SCALE GENOMIC DNA]</scope>
    <source>
        <strain evidence="6">Wuqing</strain>
    </source>
</reference>
<protein>
    <submittedName>
        <fullName evidence="6">Feline leukemia virus subgroup C receptor-related protein 2</fullName>
    </submittedName>
</protein>
<feature type="transmembrane region" description="Helical" evidence="5">
    <location>
        <begin position="361"/>
        <end position="380"/>
    </location>
</feature>
<evidence type="ECO:0000313" key="6">
    <source>
        <dbReference type="EMBL" id="KII61747.1"/>
    </source>
</evidence>
<evidence type="ECO:0000256" key="1">
    <source>
        <dbReference type="ARBA" id="ARBA00004141"/>
    </source>
</evidence>
<dbReference type="PANTHER" id="PTHR10924">
    <property type="entry name" value="MAJOR FACILITATOR SUPERFAMILY PROTEIN-RELATED"/>
    <property type="match status" value="1"/>
</dbReference>
<feature type="transmembrane region" description="Helical" evidence="5">
    <location>
        <begin position="303"/>
        <end position="325"/>
    </location>
</feature>
<evidence type="ECO:0000256" key="5">
    <source>
        <dbReference type="SAM" id="Phobius"/>
    </source>
</evidence>
<keyword evidence="6" id="KW-0675">Receptor</keyword>
<dbReference type="Proteomes" id="UP000031668">
    <property type="component" value="Unassembled WGS sequence"/>
</dbReference>
<proteinExistence type="predicted"/>
<gene>
    <name evidence="6" type="ORF">RF11_08847</name>
</gene>
<comment type="caution">
    <text evidence="6">The sequence shown here is derived from an EMBL/GenBank/DDBJ whole genome shotgun (WGS) entry which is preliminary data.</text>
</comment>
<dbReference type="Gene3D" id="1.20.1250.20">
    <property type="entry name" value="MFS general substrate transporter like domains"/>
    <property type="match status" value="2"/>
</dbReference>
<feature type="transmembrane region" description="Helical" evidence="5">
    <location>
        <begin position="169"/>
        <end position="191"/>
    </location>
</feature>
<feature type="transmembrane region" description="Helical" evidence="5">
    <location>
        <begin position="203"/>
        <end position="225"/>
    </location>
</feature>
<dbReference type="Pfam" id="PF07690">
    <property type="entry name" value="MFS_1"/>
    <property type="match status" value="1"/>
</dbReference>
<evidence type="ECO:0000256" key="3">
    <source>
        <dbReference type="ARBA" id="ARBA00022989"/>
    </source>
</evidence>
<feature type="transmembrane region" description="Helical" evidence="5">
    <location>
        <begin position="139"/>
        <end position="157"/>
    </location>
</feature>
<comment type="subcellular location">
    <subcellularLocation>
        <location evidence="1">Membrane</location>
        <topology evidence="1">Multi-pass membrane protein</topology>
    </subcellularLocation>
</comment>
<dbReference type="GO" id="GO:0020037">
    <property type="term" value="F:heme binding"/>
    <property type="evidence" value="ECO:0007669"/>
    <property type="project" value="TreeGrafter"/>
</dbReference>
<keyword evidence="2 5" id="KW-0812">Transmembrane</keyword>
<dbReference type="PANTHER" id="PTHR10924:SF4">
    <property type="entry name" value="GH15861P"/>
    <property type="match status" value="1"/>
</dbReference>
<keyword evidence="3 5" id="KW-1133">Transmembrane helix</keyword>
<dbReference type="EMBL" id="JWZT01005265">
    <property type="protein sequence ID" value="KII61747.1"/>
    <property type="molecule type" value="Genomic_DNA"/>
</dbReference>
<feature type="transmembrane region" description="Helical" evidence="5">
    <location>
        <begin position="29"/>
        <end position="49"/>
    </location>
</feature>
<feature type="transmembrane region" description="Helical" evidence="5">
    <location>
        <begin position="96"/>
        <end position="119"/>
    </location>
</feature>
<feature type="transmembrane region" description="Helical" evidence="5">
    <location>
        <begin position="265"/>
        <end position="291"/>
    </location>
</feature>
<feature type="transmembrane region" description="Helical" evidence="5">
    <location>
        <begin position="425"/>
        <end position="446"/>
    </location>
</feature>
<name>A0A0C2IY14_THEKT</name>
<dbReference type="InterPro" id="IPR036259">
    <property type="entry name" value="MFS_trans_sf"/>
</dbReference>
<accession>A0A0C2IY14</accession>
<organism evidence="6 7">
    <name type="scientific">Thelohanellus kitauei</name>
    <name type="common">Myxosporean</name>
    <dbReference type="NCBI Taxonomy" id="669202"/>
    <lineage>
        <taxon>Eukaryota</taxon>
        <taxon>Metazoa</taxon>
        <taxon>Cnidaria</taxon>
        <taxon>Myxozoa</taxon>
        <taxon>Myxosporea</taxon>
        <taxon>Bivalvulida</taxon>
        <taxon>Platysporina</taxon>
        <taxon>Myxobolidae</taxon>
        <taxon>Thelohanellus</taxon>
    </lineage>
</organism>
<dbReference type="InterPro" id="IPR049680">
    <property type="entry name" value="FLVCR1-2_SLC49-like"/>
</dbReference>
<dbReference type="AlphaFoldDB" id="A0A0C2IY14"/>
<feature type="transmembrane region" description="Helical" evidence="5">
    <location>
        <begin position="401"/>
        <end position="419"/>
    </location>
</feature>